<evidence type="ECO:0000256" key="1">
    <source>
        <dbReference type="SAM" id="SignalP"/>
    </source>
</evidence>
<keyword evidence="1" id="KW-0732">Signal</keyword>
<accession>A0A6A5TKU7</accession>
<dbReference type="AlphaFoldDB" id="A0A6A5TKU7"/>
<organism evidence="2 3">
    <name type="scientific">Byssothecium circinans</name>
    <dbReference type="NCBI Taxonomy" id="147558"/>
    <lineage>
        <taxon>Eukaryota</taxon>
        <taxon>Fungi</taxon>
        <taxon>Dikarya</taxon>
        <taxon>Ascomycota</taxon>
        <taxon>Pezizomycotina</taxon>
        <taxon>Dothideomycetes</taxon>
        <taxon>Pleosporomycetidae</taxon>
        <taxon>Pleosporales</taxon>
        <taxon>Massarineae</taxon>
        <taxon>Massarinaceae</taxon>
        <taxon>Byssothecium</taxon>
    </lineage>
</organism>
<name>A0A6A5TKU7_9PLEO</name>
<protein>
    <submittedName>
        <fullName evidence="2">Uncharacterized protein</fullName>
    </submittedName>
</protein>
<keyword evidence="3" id="KW-1185">Reference proteome</keyword>
<evidence type="ECO:0000313" key="2">
    <source>
        <dbReference type="EMBL" id="KAF1953018.1"/>
    </source>
</evidence>
<evidence type="ECO:0000313" key="3">
    <source>
        <dbReference type="Proteomes" id="UP000800035"/>
    </source>
</evidence>
<proteinExistence type="predicted"/>
<dbReference type="Proteomes" id="UP000800035">
    <property type="component" value="Unassembled WGS sequence"/>
</dbReference>
<sequence>MGLFSWQSSSPLDPFIVLVYVFVVWGQDAESESDLMSGYATVETWACAVAKDGDGIGNTGSLCTELRTARYLLISALVPSVITLGLVIQRRIMVGERELPALVFRAIMLSLVLRKQITKGRERTFIKKSSTDRIGEA</sequence>
<feature type="chain" id="PRO_5025350210" evidence="1">
    <location>
        <begin position="27"/>
        <end position="137"/>
    </location>
</feature>
<dbReference type="OrthoDB" id="3682310at2759"/>
<reference evidence="2" key="1">
    <citation type="journal article" date="2020" name="Stud. Mycol.">
        <title>101 Dothideomycetes genomes: a test case for predicting lifestyles and emergence of pathogens.</title>
        <authorList>
            <person name="Haridas S."/>
            <person name="Albert R."/>
            <person name="Binder M."/>
            <person name="Bloem J."/>
            <person name="Labutti K."/>
            <person name="Salamov A."/>
            <person name="Andreopoulos B."/>
            <person name="Baker S."/>
            <person name="Barry K."/>
            <person name="Bills G."/>
            <person name="Bluhm B."/>
            <person name="Cannon C."/>
            <person name="Castanera R."/>
            <person name="Culley D."/>
            <person name="Daum C."/>
            <person name="Ezra D."/>
            <person name="Gonzalez J."/>
            <person name="Henrissat B."/>
            <person name="Kuo A."/>
            <person name="Liang C."/>
            <person name="Lipzen A."/>
            <person name="Lutzoni F."/>
            <person name="Magnuson J."/>
            <person name="Mondo S."/>
            <person name="Nolan M."/>
            <person name="Ohm R."/>
            <person name="Pangilinan J."/>
            <person name="Park H.-J."/>
            <person name="Ramirez L."/>
            <person name="Alfaro M."/>
            <person name="Sun H."/>
            <person name="Tritt A."/>
            <person name="Yoshinaga Y."/>
            <person name="Zwiers L.-H."/>
            <person name="Turgeon B."/>
            <person name="Goodwin S."/>
            <person name="Spatafora J."/>
            <person name="Crous P."/>
            <person name="Grigoriev I."/>
        </authorList>
    </citation>
    <scope>NUCLEOTIDE SEQUENCE</scope>
    <source>
        <strain evidence="2">CBS 675.92</strain>
    </source>
</reference>
<gene>
    <name evidence="2" type="ORF">CC80DRAFT_551715</name>
</gene>
<dbReference type="EMBL" id="ML977006">
    <property type="protein sequence ID" value="KAF1953018.1"/>
    <property type="molecule type" value="Genomic_DNA"/>
</dbReference>
<feature type="signal peptide" evidence="1">
    <location>
        <begin position="1"/>
        <end position="26"/>
    </location>
</feature>